<dbReference type="InterPro" id="IPR017900">
    <property type="entry name" value="4Fe4S_Fe_S_CS"/>
</dbReference>
<dbReference type="Gene3D" id="3.40.50.11540">
    <property type="entry name" value="NADH-ubiquinone oxidoreductase 51kDa subunit"/>
    <property type="match status" value="1"/>
</dbReference>
<gene>
    <name evidence="10" type="primary">rsxC</name>
    <name evidence="10" type="ORF">ESZ27_16555</name>
</gene>
<sequence>MGSVIERIKRANFWTFHGGIHPPEQKFLTTDKPIRAVSIPEQLILPLQQHIGIAADLRVKIGDKVLKGQALTQSMHPMAVPIHAPTSGTITAIKDAVIAHPSGLSELCLFITPDGEDTWQERHICTDVSKLSHNEIIDKISSAGISGMGGAGFPTQVKISTRDKIQFLIINAAECEPYISADDLLIREHSPSILDGINILDRILSPEHILIGIENNKPEAIKVLQQATANNEKIQVCVLPTKYPTGGEKQLIQILTGQEVPSGVFPSSLGIVMQNIATCFAIADAVINDIPLIKRVVTVSGQALQKPQNVWSLLGTPVGFLLEQCGYPNKDKKHIIMGGPMMGYSLPSDQVPVVKTTNCILAPSEQEISSPYSTGTKEVECIRCGQCSDVCPSQLLPQELQWSAKAKDHQQLDKLNLFDCIECGACAYVCPSQIPLVHYYRVAKSEIRQQKQLDIKAEHAKVRFEARKERLARDKIAREEKHKAAAQARKARMNSGTSEAKTEKSAVAAALARVKAKKAQQTQGSDSVAAQTVAPPADNEQKSQVSAAIARAKAKKLAAQKNVATYKSEPENKLDDVKPTADDKKAKIAAAVAKAKARKLTEKNNDNAVDSDLAVDDNITNEAAVLASQAEAVVPANDKKAK</sequence>
<dbReference type="Pfam" id="PF10531">
    <property type="entry name" value="SLBB"/>
    <property type="match status" value="1"/>
</dbReference>
<proteinExistence type="inferred from homology"/>
<dbReference type="Pfam" id="PF12838">
    <property type="entry name" value="Fer4_7"/>
    <property type="match status" value="1"/>
</dbReference>
<keyword evidence="7" id="KW-0411">Iron-sulfur</keyword>
<dbReference type="GO" id="GO:0016020">
    <property type="term" value="C:membrane"/>
    <property type="evidence" value="ECO:0007669"/>
    <property type="project" value="InterPro"/>
</dbReference>
<evidence type="ECO:0000313" key="11">
    <source>
        <dbReference type="Proteomes" id="UP000321917"/>
    </source>
</evidence>
<dbReference type="InterPro" id="IPR037225">
    <property type="entry name" value="Nuo51_FMN-bd_sf"/>
</dbReference>
<dbReference type="NCBIfam" id="NF003454">
    <property type="entry name" value="PRK05035.1"/>
    <property type="match status" value="1"/>
</dbReference>
<evidence type="ECO:0000256" key="7">
    <source>
        <dbReference type="ARBA" id="ARBA00023014"/>
    </source>
</evidence>
<dbReference type="InterPro" id="IPR019554">
    <property type="entry name" value="Soluble_ligand-bd"/>
</dbReference>
<dbReference type="InterPro" id="IPR010208">
    <property type="entry name" value="Ion_transpt_RnfC/RsxC"/>
</dbReference>
<dbReference type="PANTHER" id="PTHR43034:SF2">
    <property type="entry name" value="ION-TRANSLOCATING OXIDOREDUCTASE COMPLEX SUBUNIT C"/>
    <property type="match status" value="1"/>
</dbReference>
<dbReference type="Gene3D" id="3.30.70.20">
    <property type="match status" value="1"/>
</dbReference>
<keyword evidence="4" id="KW-0677">Repeat</keyword>
<dbReference type="Proteomes" id="UP000321917">
    <property type="component" value="Unassembled WGS sequence"/>
</dbReference>
<evidence type="ECO:0000256" key="3">
    <source>
        <dbReference type="ARBA" id="ARBA00022723"/>
    </source>
</evidence>
<name>A0A5C6Q409_9GAMM</name>
<dbReference type="InterPro" id="IPR011538">
    <property type="entry name" value="Nuo51_FMN-bd"/>
</dbReference>
<organism evidence="10 11">
    <name type="scientific">Colwellia hornerae</name>
    <dbReference type="NCBI Taxonomy" id="89402"/>
    <lineage>
        <taxon>Bacteria</taxon>
        <taxon>Pseudomonadati</taxon>
        <taxon>Pseudomonadota</taxon>
        <taxon>Gammaproteobacteria</taxon>
        <taxon>Alteromonadales</taxon>
        <taxon>Colwelliaceae</taxon>
        <taxon>Colwellia</taxon>
    </lineage>
</organism>
<keyword evidence="5" id="KW-0249">Electron transport</keyword>
<evidence type="ECO:0000256" key="2">
    <source>
        <dbReference type="ARBA" id="ARBA00022485"/>
    </source>
</evidence>
<evidence type="ECO:0000259" key="9">
    <source>
        <dbReference type="PROSITE" id="PS51379"/>
    </source>
</evidence>
<dbReference type="Pfam" id="PF01512">
    <property type="entry name" value="Complex1_51K"/>
    <property type="match status" value="1"/>
</dbReference>
<evidence type="ECO:0000256" key="8">
    <source>
        <dbReference type="SAM" id="MobiDB-lite"/>
    </source>
</evidence>
<dbReference type="PANTHER" id="PTHR43034">
    <property type="entry name" value="ION-TRANSLOCATING OXIDOREDUCTASE COMPLEX SUBUNIT C"/>
    <property type="match status" value="1"/>
</dbReference>
<feature type="compositionally biased region" description="Polar residues" evidence="8">
    <location>
        <begin position="520"/>
        <end position="530"/>
    </location>
</feature>
<dbReference type="GO" id="GO:0009055">
    <property type="term" value="F:electron transfer activity"/>
    <property type="evidence" value="ECO:0007669"/>
    <property type="project" value="InterPro"/>
</dbReference>
<dbReference type="InterPro" id="IPR017896">
    <property type="entry name" value="4Fe4S_Fe-S-bd"/>
</dbReference>
<keyword evidence="1" id="KW-0813">Transport</keyword>
<feature type="domain" description="4Fe-4S ferredoxin-type" evidence="9">
    <location>
        <begin position="411"/>
        <end position="440"/>
    </location>
</feature>
<dbReference type="Pfam" id="PF13375">
    <property type="entry name" value="RnfC_N"/>
    <property type="match status" value="1"/>
</dbReference>
<evidence type="ECO:0000256" key="1">
    <source>
        <dbReference type="ARBA" id="ARBA00022448"/>
    </source>
</evidence>
<keyword evidence="3" id="KW-0479">Metal-binding</keyword>
<evidence type="ECO:0000256" key="5">
    <source>
        <dbReference type="ARBA" id="ARBA00022982"/>
    </source>
</evidence>
<dbReference type="PROSITE" id="PS51379">
    <property type="entry name" value="4FE4S_FER_2"/>
    <property type="match status" value="2"/>
</dbReference>
<protein>
    <submittedName>
        <fullName evidence="10">Electron transport complex subunit RsxC</fullName>
    </submittedName>
</protein>
<dbReference type="EMBL" id="VOLQ01000042">
    <property type="protein sequence ID" value="TWX63531.1"/>
    <property type="molecule type" value="Genomic_DNA"/>
</dbReference>
<dbReference type="InterPro" id="IPR026902">
    <property type="entry name" value="RnfC_N"/>
</dbReference>
<dbReference type="NCBIfam" id="TIGR01945">
    <property type="entry name" value="rnfC"/>
    <property type="match status" value="1"/>
</dbReference>
<dbReference type="SUPFAM" id="SSF142019">
    <property type="entry name" value="Nqo1 FMN-binding domain-like"/>
    <property type="match status" value="1"/>
</dbReference>
<dbReference type="HAMAP" id="MF_00461">
    <property type="entry name" value="RsxC_RnfC"/>
    <property type="match status" value="1"/>
</dbReference>
<dbReference type="GO" id="GO:0046872">
    <property type="term" value="F:metal ion binding"/>
    <property type="evidence" value="ECO:0007669"/>
    <property type="project" value="UniProtKB-KW"/>
</dbReference>
<dbReference type="RefSeq" id="WP_146829406.1">
    <property type="nucleotide sequence ID" value="NZ_VOLQ01000042.1"/>
</dbReference>
<keyword evidence="6" id="KW-0408">Iron</keyword>
<feature type="domain" description="4Fe-4S ferredoxin-type" evidence="9">
    <location>
        <begin position="371"/>
        <end position="401"/>
    </location>
</feature>
<dbReference type="SUPFAM" id="SSF46548">
    <property type="entry name" value="alpha-helical ferredoxin"/>
    <property type="match status" value="1"/>
</dbReference>
<dbReference type="AlphaFoldDB" id="A0A5C6Q409"/>
<feature type="non-terminal residue" evidence="10">
    <location>
        <position position="642"/>
    </location>
</feature>
<evidence type="ECO:0000256" key="6">
    <source>
        <dbReference type="ARBA" id="ARBA00023004"/>
    </source>
</evidence>
<dbReference type="GO" id="GO:0051539">
    <property type="term" value="F:4 iron, 4 sulfur cluster binding"/>
    <property type="evidence" value="ECO:0007669"/>
    <property type="project" value="UniProtKB-KW"/>
</dbReference>
<comment type="caution">
    <text evidence="10">The sequence shown here is derived from an EMBL/GenBank/DDBJ whole genome shotgun (WGS) entry which is preliminary data.</text>
</comment>
<dbReference type="PROSITE" id="PS00198">
    <property type="entry name" value="4FE4S_FER_1"/>
    <property type="match status" value="1"/>
</dbReference>
<keyword evidence="2" id="KW-0004">4Fe-4S</keyword>
<accession>A0A5C6Q409</accession>
<evidence type="ECO:0000256" key="4">
    <source>
        <dbReference type="ARBA" id="ARBA00022737"/>
    </source>
</evidence>
<evidence type="ECO:0000313" key="10">
    <source>
        <dbReference type="EMBL" id="TWX63531.1"/>
    </source>
</evidence>
<reference evidence="10 11" key="1">
    <citation type="submission" date="2019-07" db="EMBL/GenBank/DDBJ databases">
        <title>Genomes of sea-ice associated Colwellia species.</title>
        <authorList>
            <person name="Bowman J.P."/>
        </authorList>
    </citation>
    <scope>NUCLEOTIDE SEQUENCE [LARGE SCALE GENOMIC DNA]</scope>
    <source>
        <strain evidence="10 11">IC036</strain>
    </source>
</reference>
<feature type="region of interest" description="Disordered" evidence="8">
    <location>
        <begin position="518"/>
        <end position="541"/>
    </location>
</feature>